<evidence type="ECO:0000313" key="2">
    <source>
        <dbReference type="Proteomes" id="UP000034600"/>
    </source>
</evidence>
<sequence>MRALSWSPRIKPKPRAGSVARVRAKAMEREAISNECWGLMVCCCIVVLVNRICGLIARSTKKPRLRRGALVWS</sequence>
<dbReference type="AlphaFoldDB" id="A0A0G1UWB1"/>
<name>A0A0G1UWB1_9BACT</name>
<reference evidence="1 2" key="1">
    <citation type="journal article" date="2015" name="Nature">
        <title>rRNA introns, odd ribosomes, and small enigmatic genomes across a large radiation of phyla.</title>
        <authorList>
            <person name="Brown C.T."/>
            <person name="Hug L.A."/>
            <person name="Thomas B.C."/>
            <person name="Sharon I."/>
            <person name="Castelle C.J."/>
            <person name="Singh A."/>
            <person name="Wilkins M.J."/>
            <person name="Williams K.H."/>
            <person name="Banfield J.F."/>
        </authorList>
    </citation>
    <scope>NUCLEOTIDE SEQUENCE [LARGE SCALE GENOMIC DNA]</scope>
</reference>
<organism evidence="1 2">
    <name type="scientific">Candidatus Jorgensenbacteria bacterium GW2011_GWC1_48_8</name>
    <dbReference type="NCBI Taxonomy" id="1618666"/>
    <lineage>
        <taxon>Bacteria</taxon>
        <taxon>Candidatus Joergenseniibacteriota</taxon>
    </lineage>
</organism>
<dbReference type="EMBL" id="LCPO01000024">
    <property type="protein sequence ID" value="KKU98539.1"/>
    <property type="molecule type" value="Genomic_DNA"/>
</dbReference>
<protein>
    <submittedName>
        <fullName evidence="1">Uncharacterized protein</fullName>
    </submittedName>
</protein>
<gene>
    <name evidence="1" type="ORF">UY32_C0024G0009</name>
</gene>
<proteinExistence type="predicted"/>
<accession>A0A0G1UWB1</accession>
<evidence type="ECO:0000313" key="1">
    <source>
        <dbReference type="EMBL" id="KKU98539.1"/>
    </source>
</evidence>
<dbReference type="Proteomes" id="UP000034600">
    <property type="component" value="Unassembled WGS sequence"/>
</dbReference>
<comment type="caution">
    <text evidence="1">The sequence shown here is derived from an EMBL/GenBank/DDBJ whole genome shotgun (WGS) entry which is preliminary data.</text>
</comment>